<evidence type="ECO:0008006" key="4">
    <source>
        <dbReference type="Google" id="ProtNLM"/>
    </source>
</evidence>
<gene>
    <name evidence="2" type="ORF">UT17_C0001G0118</name>
</gene>
<dbReference type="NCBIfam" id="TIGR02532">
    <property type="entry name" value="IV_pilin_GFxxxE"/>
    <property type="match status" value="1"/>
</dbReference>
<sequence>MVLLARCLHTNSMKKVHSTKYIVQRGFTVVELMLSVGILGILLALTTINLGRLPASSAQSAAYDVLINDIRSQQTQAMAGNINFGIHFDSTSYTLTPSNFIVSLDPGLSFTDVTFPGGDLNFLAGSGETTPGTFSIFNDQINQTTVVNINKYGATY</sequence>
<dbReference type="Proteomes" id="UP000034774">
    <property type="component" value="Unassembled WGS sequence"/>
</dbReference>
<dbReference type="Gene3D" id="3.30.700.10">
    <property type="entry name" value="Glycoprotein, Type 4 Pilin"/>
    <property type="match status" value="1"/>
</dbReference>
<evidence type="ECO:0000256" key="1">
    <source>
        <dbReference type="SAM" id="Phobius"/>
    </source>
</evidence>
<reference evidence="2 3" key="1">
    <citation type="journal article" date="2015" name="Nature">
        <title>rRNA introns, odd ribosomes, and small enigmatic genomes across a large radiation of phyla.</title>
        <authorList>
            <person name="Brown C.T."/>
            <person name="Hug L.A."/>
            <person name="Thomas B.C."/>
            <person name="Sharon I."/>
            <person name="Castelle C.J."/>
            <person name="Singh A."/>
            <person name="Wilkins M.J."/>
            <person name="Williams K.H."/>
            <person name="Banfield J.F."/>
        </authorList>
    </citation>
    <scope>NUCLEOTIDE SEQUENCE [LARGE SCALE GENOMIC DNA]</scope>
</reference>
<dbReference type="SUPFAM" id="SSF54523">
    <property type="entry name" value="Pili subunits"/>
    <property type="match status" value="1"/>
</dbReference>
<dbReference type="AlphaFoldDB" id="A0A0G0P3R0"/>
<evidence type="ECO:0000313" key="3">
    <source>
        <dbReference type="Proteomes" id="UP000034774"/>
    </source>
</evidence>
<dbReference type="EMBL" id="LBVU01000001">
    <property type="protein sequence ID" value="KKQ92739.1"/>
    <property type="molecule type" value="Genomic_DNA"/>
</dbReference>
<comment type="caution">
    <text evidence="2">The sequence shown here is derived from an EMBL/GenBank/DDBJ whole genome shotgun (WGS) entry which is preliminary data.</text>
</comment>
<dbReference type="InterPro" id="IPR012902">
    <property type="entry name" value="N_methyl_site"/>
</dbReference>
<protein>
    <recommendedName>
        <fullName evidence="4">Prepilin-type N-terminal cleavage/methylation domain-containing protein</fullName>
    </recommendedName>
</protein>
<proteinExistence type="predicted"/>
<keyword evidence="1" id="KW-1133">Transmembrane helix</keyword>
<keyword evidence="1" id="KW-0472">Membrane</keyword>
<dbReference type="InterPro" id="IPR045584">
    <property type="entry name" value="Pilin-like"/>
</dbReference>
<organism evidence="2 3">
    <name type="scientific">Candidatus Woesebacteria bacterium GW2011_GWB1_39_10</name>
    <dbReference type="NCBI Taxonomy" id="1618572"/>
    <lineage>
        <taxon>Bacteria</taxon>
        <taxon>Candidatus Woeseibacteriota</taxon>
    </lineage>
</organism>
<keyword evidence="1" id="KW-0812">Transmembrane</keyword>
<name>A0A0G0P3R0_9BACT</name>
<dbReference type="STRING" id="1618572.UT17_C0001G0118"/>
<feature type="transmembrane region" description="Helical" evidence="1">
    <location>
        <begin position="21"/>
        <end position="45"/>
    </location>
</feature>
<evidence type="ECO:0000313" key="2">
    <source>
        <dbReference type="EMBL" id="KKQ92739.1"/>
    </source>
</evidence>
<dbReference type="Pfam" id="PF07963">
    <property type="entry name" value="N_methyl"/>
    <property type="match status" value="1"/>
</dbReference>
<accession>A0A0G0P3R0</accession>